<keyword evidence="1" id="KW-0732">Signal</keyword>
<keyword evidence="3" id="KW-1185">Reference proteome</keyword>
<dbReference type="EMBL" id="CP014476">
    <property type="protein sequence ID" value="AMK76779.1"/>
    <property type="molecule type" value="Genomic_DNA"/>
</dbReference>
<proteinExistence type="predicted"/>
<evidence type="ECO:0000313" key="3">
    <source>
        <dbReference type="Proteomes" id="UP000030512"/>
    </source>
</evidence>
<sequence>MFAAKKPSHRYLLSVCGVLLFNTVANADGTPTGLIAELSGKDAATWTHLNDYGINIGGWATSGINYNTDNPTDRSNGPMSMTDRNSEFNLYQLDLFIEKAVTKGENWDVGGRFDFMFGTDTRYSQATGHWDTGLISGKERFYDIALPQAYLEVFAPIGNGLTAKLGHFYTIIGYESVPSGPNFFSSHSYSFKSSPFTTTGALFNYALNDQWSVNLGAVTGADNFDRDIGAWSHMSGLTWTNAGTGTSLSFSVLQGDVYQHQPSELVYYSAAFQQSLGKWQYVLQHDRGSQRHVTAEGQDAEWYSIVNYLTYQATEHWGVGVRGEWFRDDDGVRYSAGAANYYALTAGVNWKPNSWLMVRPEVRYDRSKAQQAPFDGGTQNNQVVLGIDAVVQF</sequence>
<accession>A0A126T3X8</accession>
<evidence type="ECO:0000256" key="1">
    <source>
        <dbReference type="SAM" id="SignalP"/>
    </source>
</evidence>
<gene>
    <name evidence="2" type="ORF">JT25_009795</name>
</gene>
<dbReference type="SUPFAM" id="SSF56935">
    <property type="entry name" value="Porins"/>
    <property type="match status" value="1"/>
</dbReference>
<protein>
    <recommendedName>
        <fullName evidence="4">Porin</fullName>
    </recommendedName>
</protein>
<evidence type="ECO:0000313" key="2">
    <source>
        <dbReference type="EMBL" id="AMK76779.1"/>
    </source>
</evidence>
<name>A0A126T3X8_9GAMM</name>
<dbReference type="RefSeq" id="WP_036278887.1">
    <property type="nucleotide sequence ID" value="NZ_CP014476.1"/>
</dbReference>
<dbReference type="STRING" id="1538553.JT25_009795"/>
<dbReference type="InterPro" id="IPR011486">
    <property type="entry name" value="BBP2"/>
</dbReference>
<evidence type="ECO:0008006" key="4">
    <source>
        <dbReference type="Google" id="ProtNLM"/>
    </source>
</evidence>
<dbReference type="KEGG" id="mdn:JT25_009795"/>
<feature type="chain" id="PRO_5007797729" description="Porin" evidence="1">
    <location>
        <begin position="28"/>
        <end position="393"/>
    </location>
</feature>
<organism evidence="2 3">
    <name type="scientific">Methylomonas denitrificans</name>
    <dbReference type="NCBI Taxonomy" id="1538553"/>
    <lineage>
        <taxon>Bacteria</taxon>
        <taxon>Pseudomonadati</taxon>
        <taxon>Pseudomonadota</taxon>
        <taxon>Gammaproteobacteria</taxon>
        <taxon>Methylococcales</taxon>
        <taxon>Methylococcaceae</taxon>
        <taxon>Methylomonas</taxon>
    </lineage>
</organism>
<feature type="signal peptide" evidence="1">
    <location>
        <begin position="1"/>
        <end position="27"/>
    </location>
</feature>
<dbReference type="Proteomes" id="UP000030512">
    <property type="component" value="Chromosome"/>
</dbReference>
<dbReference type="AlphaFoldDB" id="A0A126T3X8"/>
<dbReference type="OrthoDB" id="9775763at2"/>
<reference evidence="2 3" key="1">
    <citation type="journal article" date="2015" name="Environ. Microbiol.">
        <title>Methane oxidation coupled to nitrate reduction under hypoxia by the Gammaproteobacterium Methylomonas denitrificans, sp. nov. type strain FJG1.</title>
        <authorList>
            <person name="Kits K.D."/>
            <person name="Klotz M.G."/>
            <person name="Stein L.Y."/>
        </authorList>
    </citation>
    <scope>NUCLEOTIDE SEQUENCE [LARGE SCALE GENOMIC DNA]</scope>
    <source>
        <strain evidence="2 3">FJG1</strain>
    </source>
</reference>
<dbReference type="Pfam" id="PF07642">
    <property type="entry name" value="BBP2"/>
    <property type="match status" value="1"/>
</dbReference>